<sequence length="305" mass="35077">MLRQFSASPAFSTQDGTQPYFRCRKNRSVQEYYRKGKVWKGCNERSAKDTARQQMLQLQQQYAELQYQRQVEQQLRQQEQGDPRMALNFLRDNTDGYTPSSLQSNEQSRRLIHQTQHFFDPQIFSPASVAEKPVSHQNPQTELYFEPFQNHPPQSMAGVFAEDMLPEYDLNLYCNPGSSASAHQSNFFCNYSWPNLHFDPSFESGFEFTSTEVPAIGFDQCLANASANDCIELQNNDDGNIFYEPATPKHDLTGGALAKHLIRQIGLAARLLALHDYLCKIRNPNMFVKQVVAMVREKQDRMTIP</sequence>
<protein>
    <submittedName>
        <fullName evidence="1">Uncharacterized protein</fullName>
    </submittedName>
</protein>
<evidence type="ECO:0000313" key="2">
    <source>
        <dbReference type="Proteomes" id="UP000800082"/>
    </source>
</evidence>
<reference evidence="1" key="1">
    <citation type="journal article" date="2020" name="Stud. Mycol.">
        <title>101 Dothideomycetes genomes: a test case for predicting lifestyles and emergence of pathogens.</title>
        <authorList>
            <person name="Haridas S."/>
            <person name="Albert R."/>
            <person name="Binder M."/>
            <person name="Bloem J."/>
            <person name="Labutti K."/>
            <person name="Salamov A."/>
            <person name="Andreopoulos B."/>
            <person name="Baker S."/>
            <person name="Barry K."/>
            <person name="Bills G."/>
            <person name="Bluhm B."/>
            <person name="Cannon C."/>
            <person name="Castanera R."/>
            <person name="Culley D."/>
            <person name="Daum C."/>
            <person name="Ezra D."/>
            <person name="Gonzalez J."/>
            <person name="Henrissat B."/>
            <person name="Kuo A."/>
            <person name="Liang C."/>
            <person name="Lipzen A."/>
            <person name="Lutzoni F."/>
            <person name="Magnuson J."/>
            <person name="Mondo S."/>
            <person name="Nolan M."/>
            <person name="Ohm R."/>
            <person name="Pangilinan J."/>
            <person name="Park H.-J."/>
            <person name="Ramirez L."/>
            <person name="Alfaro M."/>
            <person name="Sun H."/>
            <person name="Tritt A."/>
            <person name="Yoshinaga Y."/>
            <person name="Zwiers L.-H."/>
            <person name="Turgeon B."/>
            <person name="Goodwin S."/>
            <person name="Spatafora J."/>
            <person name="Crous P."/>
            <person name="Grigoriev I."/>
        </authorList>
    </citation>
    <scope>NUCLEOTIDE SEQUENCE</scope>
    <source>
        <strain evidence="1">CBS 183.55</strain>
    </source>
</reference>
<dbReference type="RefSeq" id="XP_033447493.1">
    <property type="nucleotide sequence ID" value="XM_033596141.1"/>
</dbReference>
<dbReference type="GeneID" id="54353808"/>
<evidence type="ECO:0000313" key="1">
    <source>
        <dbReference type="EMBL" id="KAF1927241.1"/>
    </source>
</evidence>
<keyword evidence="2" id="KW-1185">Reference proteome</keyword>
<name>A0A6A5RG02_9PLEO</name>
<gene>
    <name evidence="1" type="ORF">M421DRAFT_6431</name>
</gene>
<accession>A0A6A5RG02</accession>
<dbReference type="Proteomes" id="UP000800082">
    <property type="component" value="Unassembled WGS sequence"/>
</dbReference>
<organism evidence="1 2">
    <name type="scientific">Didymella exigua CBS 183.55</name>
    <dbReference type="NCBI Taxonomy" id="1150837"/>
    <lineage>
        <taxon>Eukaryota</taxon>
        <taxon>Fungi</taxon>
        <taxon>Dikarya</taxon>
        <taxon>Ascomycota</taxon>
        <taxon>Pezizomycotina</taxon>
        <taxon>Dothideomycetes</taxon>
        <taxon>Pleosporomycetidae</taxon>
        <taxon>Pleosporales</taxon>
        <taxon>Pleosporineae</taxon>
        <taxon>Didymellaceae</taxon>
        <taxon>Didymella</taxon>
    </lineage>
</organism>
<dbReference type="OrthoDB" id="3796697at2759"/>
<dbReference type="AlphaFoldDB" id="A0A6A5RG02"/>
<dbReference type="EMBL" id="ML978973">
    <property type="protein sequence ID" value="KAF1927241.1"/>
    <property type="molecule type" value="Genomic_DNA"/>
</dbReference>
<proteinExistence type="predicted"/>